<name>A0AAD0YMH2_CHRNA</name>
<dbReference type="Proteomes" id="UP000278288">
    <property type="component" value="Chromosome"/>
</dbReference>
<evidence type="ECO:0000313" key="3">
    <source>
        <dbReference type="Proteomes" id="UP000278288"/>
    </source>
</evidence>
<dbReference type="AlphaFoldDB" id="A0AAD0YMH2"/>
<feature type="transmembrane region" description="Helical" evidence="1">
    <location>
        <begin position="6"/>
        <end position="27"/>
    </location>
</feature>
<proteinExistence type="predicted"/>
<keyword evidence="1" id="KW-0812">Transmembrane</keyword>
<protein>
    <submittedName>
        <fullName evidence="2">Uncharacterized protein</fullName>
    </submittedName>
</protein>
<evidence type="ECO:0000313" key="2">
    <source>
        <dbReference type="EMBL" id="AZA91153.1"/>
    </source>
</evidence>
<sequence>MNYASIFETITVFLGAVLLLVIPILFLHRKHKNCGGWSFPSGVGGSEYTQYKCKKCKEVYWRKNKLSLK</sequence>
<organism evidence="2 3">
    <name type="scientific">Chryseobacterium nakagawai</name>
    <dbReference type="NCBI Taxonomy" id="1241982"/>
    <lineage>
        <taxon>Bacteria</taxon>
        <taxon>Pseudomonadati</taxon>
        <taxon>Bacteroidota</taxon>
        <taxon>Flavobacteriia</taxon>
        <taxon>Flavobacteriales</taxon>
        <taxon>Weeksellaceae</taxon>
        <taxon>Chryseobacterium group</taxon>
        <taxon>Chryseobacterium</taxon>
    </lineage>
</organism>
<accession>A0AAD0YMH2</accession>
<reference evidence="2 3" key="1">
    <citation type="submission" date="2018-11" db="EMBL/GenBank/DDBJ databases">
        <title>Proposal to divide the Flavobacteriaceae and reorganize its genera based on Amino Acid Identity values calculated from whole genome sequences.</title>
        <authorList>
            <person name="Nicholson A.C."/>
            <person name="Gulvik C.A."/>
            <person name="Whitney A.M."/>
            <person name="Humrighouse B.W."/>
            <person name="Bell M."/>
            <person name="Holmes B."/>
            <person name="Steigerwalt A.G."/>
            <person name="Villarma A."/>
            <person name="Sheth M."/>
            <person name="Batra D."/>
            <person name="Pryor J."/>
            <person name="Bernardet J.-F."/>
            <person name="Hugo C."/>
            <person name="Kampfer P."/>
            <person name="Newman J."/>
            <person name="McQuiston J.R."/>
        </authorList>
    </citation>
    <scope>NUCLEOTIDE SEQUENCE [LARGE SCALE GENOMIC DNA]</scope>
    <source>
        <strain evidence="2 3">G0041</strain>
    </source>
</reference>
<keyword evidence="3" id="KW-1185">Reference proteome</keyword>
<dbReference type="KEGG" id="cnk:EG343_11180"/>
<keyword evidence="1" id="KW-1133">Transmembrane helix</keyword>
<keyword evidence="1" id="KW-0472">Membrane</keyword>
<evidence type="ECO:0000256" key="1">
    <source>
        <dbReference type="SAM" id="Phobius"/>
    </source>
</evidence>
<dbReference type="RefSeq" id="WP_123857847.1">
    <property type="nucleotide sequence ID" value="NZ_CP033923.1"/>
</dbReference>
<dbReference type="EMBL" id="CP033923">
    <property type="protein sequence ID" value="AZA91153.1"/>
    <property type="molecule type" value="Genomic_DNA"/>
</dbReference>
<gene>
    <name evidence="2" type="ORF">EG343_11180</name>
</gene>